<dbReference type="GO" id="GO:0015031">
    <property type="term" value="P:protein transport"/>
    <property type="evidence" value="ECO:0007669"/>
    <property type="project" value="UniProtKB-KW"/>
</dbReference>
<evidence type="ECO:0000256" key="4">
    <source>
        <dbReference type="ARBA" id="ARBA00022927"/>
    </source>
</evidence>
<dbReference type="InterPro" id="IPR001683">
    <property type="entry name" value="PX_dom"/>
</dbReference>
<dbReference type="AlphaFoldDB" id="A0AAV6V4A3"/>
<dbReference type="PANTHER" id="PTHR20939">
    <property type="entry name" value="SORTING NEXIN 20, 21"/>
    <property type="match status" value="1"/>
</dbReference>
<feature type="region of interest" description="Disordered" evidence="7">
    <location>
        <begin position="1"/>
        <end position="22"/>
    </location>
</feature>
<evidence type="ECO:0000313" key="10">
    <source>
        <dbReference type="Proteomes" id="UP000827092"/>
    </source>
</evidence>
<dbReference type="SMART" id="SM00312">
    <property type="entry name" value="PX"/>
    <property type="match status" value="1"/>
</dbReference>
<evidence type="ECO:0000256" key="5">
    <source>
        <dbReference type="ARBA" id="ARBA00023121"/>
    </source>
</evidence>
<keyword evidence="5" id="KW-0446">Lipid-binding</keyword>
<accession>A0AAV6V4A3</accession>
<dbReference type="PROSITE" id="PS50195">
    <property type="entry name" value="PX"/>
    <property type="match status" value="1"/>
</dbReference>
<reference evidence="9 10" key="1">
    <citation type="journal article" date="2022" name="Nat. Ecol. Evol.">
        <title>A masculinizing supergene underlies an exaggerated male reproductive morph in a spider.</title>
        <authorList>
            <person name="Hendrickx F."/>
            <person name="De Corte Z."/>
            <person name="Sonet G."/>
            <person name="Van Belleghem S.M."/>
            <person name="Kostlbacher S."/>
            <person name="Vangestel C."/>
        </authorList>
    </citation>
    <scope>NUCLEOTIDE SEQUENCE [LARGE SCALE GENOMIC DNA]</scope>
    <source>
        <strain evidence="9">W744_W776</strain>
    </source>
</reference>
<feature type="compositionally biased region" description="Acidic residues" evidence="7">
    <location>
        <begin position="8"/>
        <end position="22"/>
    </location>
</feature>
<comment type="caution">
    <text evidence="9">The sequence shown here is derived from an EMBL/GenBank/DDBJ whole genome shotgun (WGS) entry which is preliminary data.</text>
</comment>
<comment type="subcellular location">
    <subcellularLocation>
        <location evidence="1">Early endosome membrane</location>
        <topology evidence="1">Peripheral membrane protein</topology>
        <orientation evidence="1">Cytoplasmic side</orientation>
    </subcellularLocation>
</comment>
<keyword evidence="4" id="KW-0653">Protein transport</keyword>
<evidence type="ECO:0000256" key="2">
    <source>
        <dbReference type="ARBA" id="ARBA00022448"/>
    </source>
</evidence>
<dbReference type="Gene3D" id="3.30.1520.10">
    <property type="entry name" value="Phox-like domain"/>
    <property type="match status" value="1"/>
</dbReference>
<evidence type="ECO:0000256" key="3">
    <source>
        <dbReference type="ARBA" id="ARBA00022753"/>
    </source>
</evidence>
<evidence type="ECO:0000313" key="9">
    <source>
        <dbReference type="EMBL" id="KAG8190441.1"/>
    </source>
</evidence>
<organism evidence="9 10">
    <name type="scientific">Oedothorax gibbosus</name>
    <dbReference type="NCBI Taxonomy" id="931172"/>
    <lineage>
        <taxon>Eukaryota</taxon>
        <taxon>Metazoa</taxon>
        <taxon>Ecdysozoa</taxon>
        <taxon>Arthropoda</taxon>
        <taxon>Chelicerata</taxon>
        <taxon>Arachnida</taxon>
        <taxon>Araneae</taxon>
        <taxon>Araneomorphae</taxon>
        <taxon>Entelegynae</taxon>
        <taxon>Araneoidea</taxon>
        <taxon>Linyphiidae</taxon>
        <taxon>Erigoninae</taxon>
        <taxon>Oedothorax</taxon>
    </lineage>
</organism>
<sequence>MFRRLLTNEDEEKNSSLDDVEEFEDSSVSEIIGGKLSFNDGENASGTVDKFRAWSGVSGSDISPGLSPRKSSQRIAFEIVSAKTISDAKKKYVSYTVLVKRAPGLETQPGVLERRYSDFLSLYQTLKRRYPSSVGDFPFPKKAIMGNFTADVITERSVGFQHFLAFAYSIRELRKSEELAEFLYNREIQEAHRMMKLAQFEDSAVLLENVYFVQEKVLEEGSFSTYYTLCVLVACLNAVDNVSEAQKYAEAALELAPQHETHELTVPLLVLAVRLWWAVGKEKRGLERRIQEMRQSGVNTDKQPTLLELVLHRECPIRLKEGE</sequence>
<keyword evidence="3" id="KW-0967">Endosome</keyword>
<keyword evidence="6" id="KW-0472">Membrane</keyword>
<proteinExistence type="predicted"/>
<dbReference type="GO" id="GO:0031901">
    <property type="term" value="C:early endosome membrane"/>
    <property type="evidence" value="ECO:0007669"/>
    <property type="project" value="UniProtKB-SubCell"/>
</dbReference>
<keyword evidence="10" id="KW-1185">Reference proteome</keyword>
<name>A0AAV6V4A3_9ARAC</name>
<evidence type="ECO:0000256" key="7">
    <source>
        <dbReference type="SAM" id="MobiDB-lite"/>
    </source>
</evidence>
<evidence type="ECO:0000259" key="8">
    <source>
        <dbReference type="PROSITE" id="PS50195"/>
    </source>
</evidence>
<keyword evidence="2" id="KW-0813">Transport</keyword>
<feature type="domain" description="PX" evidence="8">
    <location>
        <begin position="73"/>
        <end position="190"/>
    </location>
</feature>
<dbReference type="SUPFAM" id="SSF64268">
    <property type="entry name" value="PX domain"/>
    <property type="match status" value="1"/>
</dbReference>
<dbReference type="PANTHER" id="PTHR20939:SF11">
    <property type="entry name" value="LD12265P"/>
    <property type="match status" value="1"/>
</dbReference>
<evidence type="ECO:0000256" key="1">
    <source>
        <dbReference type="ARBA" id="ARBA00004469"/>
    </source>
</evidence>
<evidence type="ECO:0000256" key="6">
    <source>
        <dbReference type="ARBA" id="ARBA00023136"/>
    </source>
</evidence>
<dbReference type="InterPro" id="IPR036871">
    <property type="entry name" value="PX_dom_sf"/>
</dbReference>
<gene>
    <name evidence="9" type="ORF">JTE90_009278</name>
</gene>
<dbReference type="GO" id="GO:1901981">
    <property type="term" value="F:phosphatidylinositol phosphate binding"/>
    <property type="evidence" value="ECO:0007669"/>
    <property type="project" value="TreeGrafter"/>
</dbReference>
<protein>
    <recommendedName>
        <fullName evidence="8">PX domain-containing protein</fullName>
    </recommendedName>
</protein>
<dbReference type="Pfam" id="PF00787">
    <property type="entry name" value="PX"/>
    <property type="match status" value="1"/>
</dbReference>
<dbReference type="Proteomes" id="UP000827092">
    <property type="component" value="Unassembled WGS sequence"/>
</dbReference>
<dbReference type="InterPro" id="IPR039937">
    <property type="entry name" value="SNX20/SNX21"/>
</dbReference>
<dbReference type="EMBL" id="JAFNEN010000184">
    <property type="protein sequence ID" value="KAG8190441.1"/>
    <property type="molecule type" value="Genomic_DNA"/>
</dbReference>